<dbReference type="Gene3D" id="3.90.226.10">
    <property type="entry name" value="2-enoyl-CoA Hydratase, Chain A, domain 1"/>
    <property type="match status" value="1"/>
</dbReference>
<dbReference type="GO" id="GO:0006508">
    <property type="term" value="P:proteolysis"/>
    <property type="evidence" value="ECO:0007669"/>
    <property type="project" value="UniProtKB-KW"/>
</dbReference>
<feature type="compositionally biased region" description="Polar residues" evidence="5">
    <location>
        <begin position="289"/>
        <end position="308"/>
    </location>
</feature>
<protein>
    <submittedName>
        <fullName evidence="7">Signal peptide peptidase sppA</fullName>
        <ecNumber evidence="7">3.4.21.-</ecNumber>
    </submittedName>
</protein>
<name>A0AAN0REF1_9PROT</name>
<dbReference type="Pfam" id="PF01343">
    <property type="entry name" value="Peptidase_S49"/>
    <property type="match status" value="1"/>
</dbReference>
<dbReference type="GO" id="GO:0008236">
    <property type="term" value="F:serine-type peptidase activity"/>
    <property type="evidence" value="ECO:0007669"/>
    <property type="project" value="UniProtKB-KW"/>
</dbReference>
<evidence type="ECO:0000256" key="2">
    <source>
        <dbReference type="ARBA" id="ARBA00022670"/>
    </source>
</evidence>
<gene>
    <name evidence="7" type="ORF">GbCGDNIH3_7064</name>
</gene>
<dbReference type="Gene3D" id="6.20.330.10">
    <property type="match status" value="1"/>
</dbReference>
<keyword evidence="3 7" id="KW-0378">Hydrolase</keyword>
<reference evidence="8" key="1">
    <citation type="submission" date="2012-06" db="EMBL/GenBank/DDBJ databases">
        <title>Genome analysis of multiple Granulibacter bethesdensis isolates demonstrates substantial genome diversity.</title>
        <authorList>
            <person name="Greenberg D.E."/>
            <person name="Porcella S.F."/>
            <person name="Zarember K."/>
            <person name="Zelazny A.M."/>
            <person name="Bruno D."/>
            <person name="Martens C."/>
            <person name="Barbian K.D."/>
            <person name="Jaske E."/>
            <person name="Holland S.M."/>
        </authorList>
    </citation>
    <scope>NUCLEOTIDE SEQUENCE [LARGE SCALE GENOMIC DNA]</scope>
    <source>
        <strain evidence="8">CGDNIH3</strain>
    </source>
</reference>
<evidence type="ECO:0000259" key="6">
    <source>
        <dbReference type="Pfam" id="PF01343"/>
    </source>
</evidence>
<dbReference type="InterPro" id="IPR033855">
    <property type="entry name" value="Protein_C"/>
</dbReference>
<evidence type="ECO:0000256" key="1">
    <source>
        <dbReference type="ARBA" id="ARBA00008683"/>
    </source>
</evidence>
<dbReference type="SUPFAM" id="SSF52096">
    <property type="entry name" value="ClpP/crotonase"/>
    <property type="match status" value="1"/>
</dbReference>
<feature type="compositionally biased region" description="Pro residues" evidence="5">
    <location>
        <begin position="312"/>
        <end position="325"/>
    </location>
</feature>
<dbReference type="EC" id="3.4.21.-" evidence="7"/>
<sequence length="499" mass="50320">MTRPVPRRFLAQLLNRPQMIAPAAGAAVLSALLPGARLDGGWGDDDPLPLPDPRAYRVENGVAIVPVIGKLVHRGGGMDAASGLTSYQALGDMLADALGAESVSAILLDVDSPGGEAAGCLDFADWFAAQRGIKPVIACVNQQCCSAAYAVVAAGADRILIGASAVAGSIGIIAYHADVSRMLDGDGVTVTALAAGALKTAGAPEIPLSEDARTMLMGIIDGEYSRFCDLVARHRGMSPDAVRATEAAIYRGSDAVTAGLADAISTFEDSLMALTHSSSRVAPSGARTGASSTGLSMASGGKNDSGTDNPPEETPVPTSPAPTSPAPDSAPVLPGGDNIPVRPYPPADAVAVASACQAAGYPQLTAELLMMGASMEQVGARIEAANSVRTACDAAGYGYLAAEMIAANAGTDAVAGRLSCARSITDAATRLGMAGAAEAMIRSNLSLEAAREIMFSASAQASDRVGISTAYAAQAGAEAASSWDSARMRVFGSSSLKAH</sequence>
<evidence type="ECO:0000256" key="4">
    <source>
        <dbReference type="ARBA" id="ARBA00022825"/>
    </source>
</evidence>
<dbReference type="RefSeq" id="WP_025286808.1">
    <property type="nucleotide sequence ID" value="NZ_CP003181.2"/>
</dbReference>
<dbReference type="EMBL" id="CP003181">
    <property type="protein sequence ID" value="AHJ63244.1"/>
    <property type="molecule type" value="Genomic_DNA"/>
</dbReference>
<dbReference type="InterPro" id="IPR002142">
    <property type="entry name" value="Peptidase_S49"/>
</dbReference>
<keyword evidence="2" id="KW-0645">Protease</keyword>
<dbReference type="InterPro" id="IPR029045">
    <property type="entry name" value="ClpP/crotonase-like_dom_sf"/>
</dbReference>
<comment type="similarity">
    <text evidence="1">Belongs to the peptidase S49 family.</text>
</comment>
<organism evidence="7 8">
    <name type="scientific">Granulibacter bethesdensis</name>
    <dbReference type="NCBI Taxonomy" id="364410"/>
    <lineage>
        <taxon>Bacteria</taxon>
        <taxon>Pseudomonadati</taxon>
        <taxon>Pseudomonadota</taxon>
        <taxon>Alphaproteobacteria</taxon>
        <taxon>Acetobacterales</taxon>
        <taxon>Acetobacteraceae</taxon>
        <taxon>Granulibacter</taxon>
    </lineage>
</organism>
<dbReference type="CDD" id="cd07022">
    <property type="entry name" value="S49_Sppa_36K_type"/>
    <property type="match status" value="1"/>
</dbReference>
<accession>A0AAN0REF1</accession>
<dbReference type="Proteomes" id="UP000019438">
    <property type="component" value="Chromosome"/>
</dbReference>
<feature type="region of interest" description="Disordered" evidence="5">
    <location>
        <begin position="278"/>
        <end position="341"/>
    </location>
</feature>
<dbReference type="PANTHER" id="PTHR33209:SF1">
    <property type="entry name" value="PEPTIDASE S49 DOMAIN-CONTAINING PROTEIN"/>
    <property type="match status" value="1"/>
</dbReference>
<evidence type="ECO:0000313" key="7">
    <source>
        <dbReference type="EMBL" id="AHJ63244.1"/>
    </source>
</evidence>
<keyword evidence="4" id="KW-0720">Serine protease</keyword>
<dbReference type="AlphaFoldDB" id="A0AAN0REF1"/>
<evidence type="ECO:0000256" key="5">
    <source>
        <dbReference type="SAM" id="MobiDB-lite"/>
    </source>
</evidence>
<evidence type="ECO:0000313" key="8">
    <source>
        <dbReference type="Proteomes" id="UP000019438"/>
    </source>
</evidence>
<dbReference type="PANTHER" id="PTHR33209">
    <property type="entry name" value="PROTEASE 4"/>
    <property type="match status" value="1"/>
</dbReference>
<evidence type="ECO:0000256" key="3">
    <source>
        <dbReference type="ARBA" id="ARBA00022801"/>
    </source>
</evidence>
<proteinExistence type="inferred from homology"/>
<feature type="domain" description="Peptidase S49" evidence="6">
    <location>
        <begin position="130"/>
        <end position="274"/>
    </location>
</feature>
<dbReference type="KEGG" id="gbc:GbCGDNIH3_7064"/>